<dbReference type="InterPro" id="IPR050951">
    <property type="entry name" value="Retrovirus_Pol_polyprotein"/>
</dbReference>
<gene>
    <name evidence="1" type="ORF">L3X38_004306</name>
</gene>
<comment type="caution">
    <text evidence="1">The sequence shown here is derived from an EMBL/GenBank/DDBJ whole genome shotgun (WGS) entry which is preliminary data.</text>
</comment>
<dbReference type="InterPro" id="IPR043502">
    <property type="entry name" value="DNA/RNA_pol_sf"/>
</dbReference>
<dbReference type="SUPFAM" id="SSF56672">
    <property type="entry name" value="DNA/RNA polymerases"/>
    <property type="match status" value="1"/>
</dbReference>
<dbReference type="AlphaFoldDB" id="A0AAD4ZNN8"/>
<organism evidence="1 2">
    <name type="scientific">Prunus dulcis</name>
    <name type="common">Almond</name>
    <name type="synonym">Amygdalus dulcis</name>
    <dbReference type="NCBI Taxonomy" id="3755"/>
    <lineage>
        <taxon>Eukaryota</taxon>
        <taxon>Viridiplantae</taxon>
        <taxon>Streptophyta</taxon>
        <taxon>Embryophyta</taxon>
        <taxon>Tracheophyta</taxon>
        <taxon>Spermatophyta</taxon>
        <taxon>Magnoliopsida</taxon>
        <taxon>eudicotyledons</taxon>
        <taxon>Gunneridae</taxon>
        <taxon>Pentapetalae</taxon>
        <taxon>rosids</taxon>
        <taxon>fabids</taxon>
        <taxon>Rosales</taxon>
        <taxon>Rosaceae</taxon>
        <taxon>Amygdaloideae</taxon>
        <taxon>Amygdaleae</taxon>
        <taxon>Prunus</taxon>
    </lineage>
</organism>
<dbReference type="PANTHER" id="PTHR37984">
    <property type="entry name" value="PROTEIN CBG26694"/>
    <property type="match status" value="1"/>
</dbReference>
<evidence type="ECO:0000313" key="1">
    <source>
        <dbReference type="EMBL" id="KAI5351415.1"/>
    </source>
</evidence>
<sequence>MKHLEIMLKILRMRKLYAKFSKCQFWLDRVSFLGHVISAEGIYVDPEKIEAVVNWARPTSVTKIRSFLRLAEYYCRFVEGFSVIAAPLTLLTRKGIKFE</sequence>
<dbReference type="Gene3D" id="3.30.70.270">
    <property type="match status" value="2"/>
</dbReference>
<dbReference type="Proteomes" id="UP001054821">
    <property type="component" value="Chromosome 1"/>
</dbReference>
<protein>
    <recommendedName>
        <fullName evidence="3">Transposable element protein</fullName>
    </recommendedName>
</protein>
<evidence type="ECO:0000313" key="2">
    <source>
        <dbReference type="Proteomes" id="UP001054821"/>
    </source>
</evidence>
<keyword evidence="2" id="KW-1185">Reference proteome</keyword>
<evidence type="ECO:0008006" key="3">
    <source>
        <dbReference type="Google" id="ProtNLM"/>
    </source>
</evidence>
<proteinExistence type="predicted"/>
<name>A0AAD4ZNN8_PRUDU</name>
<dbReference type="EMBL" id="JAJFAZ020000001">
    <property type="protein sequence ID" value="KAI5351415.1"/>
    <property type="molecule type" value="Genomic_DNA"/>
</dbReference>
<dbReference type="PANTHER" id="PTHR37984:SF5">
    <property type="entry name" value="PROTEIN NYNRIN-LIKE"/>
    <property type="match status" value="1"/>
</dbReference>
<accession>A0AAD4ZNN8</accession>
<dbReference type="InterPro" id="IPR043128">
    <property type="entry name" value="Rev_trsase/Diguanyl_cyclase"/>
</dbReference>
<reference evidence="1 2" key="1">
    <citation type="journal article" date="2022" name="G3 (Bethesda)">
        <title>Whole-genome sequence and methylome profiling of the almond [Prunus dulcis (Mill.) D.A. Webb] cultivar 'Nonpareil'.</title>
        <authorList>
            <person name="D'Amico-Willman K.M."/>
            <person name="Ouma W.Z."/>
            <person name="Meulia T."/>
            <person name="Sideli G.M."/>
            <person name="Gradziel T.M."/>
            <person name="Fresnedo-Ramirez J."/>
        </authorList>
    </citation>
    <scope>NUCLEOTIDE SEQUENCE [LARGE SCALE GENOMIC DNA]</scope>
    <source>
        <strain evidence="1">Clone GOH B32 T37-40</strain>
    </source>
</reference>